<feature type="region of interest" description="Disordered" evidence="6">
    <location>
        <begin position="1"/>
        <end position="23"/>
    </location>
</feature>
<sequence length="152" mass="17203">MSSESRSILEPLLPPEVEGNDMSLPPEVEVEVEGNDMSLPLPEVDVDEMKQRERMAILVTNIASIVLFALKVFVSIESKSLSIIASILDSFFDLLWGFILWLTTLDRSGDQQQNENSNPTITKFLATEWTNCLRWRTIDCQQLPLGPLYAFL</sequence>
<dbReference type="SUPFAM" id="SSF161111">
    <property type="entry name" value="Cation efflux protein transmembrane domain-like"/>
    <property type="match status" value="1"/>
</dbReference>
<evidence type="ECO:0000313" key="9">
    <source>
        <dbReference type="Proteomes" id="UP000237347"/>
    </source>
</evidence>
<evidence type="ECO:0000256" key="4">
    <source>
        <dbReference type="ARBA" id="ARBA00022989"/>
    </source>
</evidence>
<dbReference type="GO" id="GO:0016020">
    <property type="term" value="C:membrane"/>
    <property type="evidence" value="ECO:0007669"/>
    <property type="project" value="UniProtKB-SubCell"/>
</dbReference>
<protein>
    <submittedName>
        <fullName evidence="8">Metal tolerance protein 9</fullName>
    </submittedName>
</protein>
<keyword evidence="3 7" id="KW-0812">Transmembrane</keyword>
<dbReference type="InterPro" id="IPR027469">
    <property type="entry name" value="Cation_efflux_TMD_sf"/>
</dbReference>
<dbReference type="EMBL" id="PKMF04000147">
    <property type="protein sequence ID" value="KAK7847053.1"/>
    <property type="molecule type" value="Genomic_DNA"/>
</dbReference>
<reference evidence="8 9" key="1">
    <citation type="journal article" date="2018" name="Sci. Data">
        <title>The draft genome sequence of cork oak.</title>
        <authorList>
            <person name="Ramos A.M."/>
            <person name="Usie A."/>
            <person name="Barbosa P."/>
            <person name="Barros P.M."/>
            <person name="Capote T."/>
            <person name="Chaves I."/>
            <person name="Simoes F."/>
            <person name="Abreu I."/>
            <person name="Carrasquinho I."/>
            <person name="Faro C."/>
            <person name="Guimaraes J.B."/>
            <person name="Mendonca D."/>
            <person name="Nobrega F."/>
            <person name="Rodrigues L."/>
            <person name="Saibo N.J.M."/>
            <person name="Varela M.C."/>
            <person name="Egas C."/>
            <person name="Matos J."/>
            <person name="Miguel C.M."/>
            <person name="Oliveira M.M."/>
            <person name="Ricardo C.P."/>
            <person name="Goncalves S."/>
        </authorList>
    </citation>
    <scope>NUCLEOTIDE SEQUENCE [LARGE SCALE GENOMIC DNA]</scope>
    <source>
        <strain evidence="9">cv. HL8</strain>
    </source>
</reference>
<feature type="transmembrane region" description="Helical" evidence="7">
    <location>
        <begin position="55"/>
        <end position="74"/>
    </location>
</feature>
<accession>A0AAW0L5T9</accession>
<comment type="subcellular location">
    <subcellularLocation>
        <location evidence="1">Membrane</location>
        <topology evidence="1">Multi-pass membrane protein</topology>
    </subcellularLocation>
</comment>
<dbReference type="PANTHER" id="PTHR43840:SF2">
    <property type="entry name" value="METAL TOLERANCE PROTEIN 9"/>
    <property type="match status" value="1"/>
</dbReference>
<comment type="caution">
    <text evidence="8">The sequence shown here is derived from an EMBL/GenBank/DDBJ whole genome shotgun (WGS) entry which is preliminary data.</text>
</comment>
<evidence type="ECO:0000256" key="7">
    <source>
        <dbReference type="SAM" id="Phobius"/>
    </source>
</evidence>
<evidence type="ECO:0000256" key="5">
    <source>
        <dbReference type="ARBA" id="ARBA00023136"/>
    </source>
</evidence>
<organism evidence="8 9">
    <name type="scientific">Quercus suber</name>
    <name type="common">Cork oak</name>
    <dbReference type="NCBI Taxonomy" id="58331"/>
    <lineage>
        <taxon>Eukaryota</taxon>
        <taxon>Viridiplantae</taxon>
        <taxon>Streptophyta</taxon>
        <taxon>Embryophyta</taxon>
        <taxon>Tracheophyta</taxon>
        <taxon>Spermatophyta</taxon>
        <taxon>Magnoliopsida</taxon>
        <taxon>eudicotyledons</taxon>
        <taxon>Gunneridae</taxon>
        <taxon>Pentapetalae</taxon>
        <taxon>rosids</taxon>
        <taxon>fabids</taxon>
        <taxon>Fagales</taxon>
        <taxon>Fagaceae</taxon>
        <taxon>Quercus</taxon>
    </lineage>
</organism>
<dbReference type="InterPro" id="IPR050291">
    <property type="entry name" value="CDF_Transporter"/>
</dbReference>
<feature type="transmembrane region" description="Helical" evidence="7">
    <location>
        <begin position="80"/>
        <end position="102"/>
    </location>
</feature>
<dbReference type="Proteomes" id="UP000237347">
    <property type="component" value="Unassembled WGS sequence"/>
</dbReference>
<keyword evidence="2" id="KW-0813">Transport</keyword>
<evidence type="ECO:0000256" key="6">
    <source>
        <dbReference type="SAM" id="MobiDB-lite"/>
    </source>
</evidence>
<dbReference type="AlphaFoldDB" id="A0AAW0L5T9"/>
<evidence type="ECO:0000313" key="8">
    <source>
        <dbReference type="EMBL" id="KAK7847053.1"/>
    </source>
</evidence>
<dbReference type="PANTHER" id="PTHR43840">
    <property type="entry name" value="MITOCHONDRIAL METAL TRANSPORTER 1-RELATED"/>
    <property type="match status" value="1"/>
</dbReference>
<evidence type="ECO:0000256" key="2">
    <source>
        <dbReference type="ARBA" id="ARBA00022448"/>
    </source>
</evidence>
<gene>
    <name evidence="8" type="primary">MTP9_3</name>
    <name evidence="8" type="ORF">CFP56_007218</name>
</gene>
<keyword evidence="9" id="KW-1185">Reference proteome</keyword>
<name>A0AAW0L5T9_QUESU</name>
<keyword evidence="5 7" id="KW-0472">Membrane</keyword>
<keyword evidence="4 7" id="KW-1133">Transmembrane helix</keyword>
<dbReference type="Gene3D" id="1.20.1510.10">
    <property type="entry name" value="Cation efflux protein transmembrane domain"/>
    <property type="match status" value="1"/>
</dbReference>
<evidence type="ECO:0000256" key="3">
    <source>
        <dbReference type="ARBA" id="ARBA00022692"/>
    </source>
</evidence>
<evidence type="ECO:0000256" key="1">
    <source>
        <dbReference type="ARBA" id="ARBA00004141"/>
    </source>
</evidence>
<proteinExistence type="predicted"/>
<dbReference type="GO" id="GO:0008324">
    <property type="term" value="F:monoatomic cation transmembrane transporter activity"/>
    <property type="evidence" value="ECO:0007669"/>
    <property type="project" value="TreeGrafter"/>
</dbReference>